<feature type="region of interest" description="Disordered" evidence="1">
    <location>
        <begin position="1"/>
        <end position="89"/>
    </location>
</feature>
<evidence type="ECO:0000313" key="2">
    <source>
        <dbReference type="EMBL" id="KAK6361817.1"/>
    </source>
</evidence>
<sequence length="89" mass="9427">MPPCNSTQTGTNHTRPTSLEAGTIQDRDLPAQDSPQGPTITNAPQPSGAPDNNTAPDLGEFLDNQRSPQPGPHPHDFSQIGAWVTDNSN</sequence>
<accession>A0AAV9VLX1</accession>
<dbReference type="EMBL" id="JAVHNS010000002">
    <property type="protein sequence ID" value="KAK6361817.1"/>
    <property type="molecule type" value="Genomic_DNA"/>
</dbReference>
<evidence type="ECO:0000256" key="1">
    <source>
        <dbReference type="SAM" id="MobiDB-lite"/>
    </source>
</evidence>
<name>A0AAV9VLX1_9PEZI</name>
<reference evidence="2 3" key="1">
    <citation type="submission" date="2019-10" db="EMBL/GenBank/DDBJ databases">
        <authorList>
            <person name="Palmer J.M."/>
        </authorList>
    </citation>
    <scope>NUCLEOTIDE SEQUENCE [LARGE SCALE GENOMIC DNA]</scope>
    <source>
        <strain evidence="2 3">TWF730</strain>
    </source>
</reference>
<feature type="compositionally biased region" description="Polar residues" evidence="1">
    <location>
        <begin position="1"/>
        <end position="17"/>
    </location>
</feature>
<organism evidence="2 3">
    <name type="scientific">Orbilia blumenaviensis</name>
    <dbReference type="NCBI Taxonomy" id="1796055"/>
    <lineage>
        <taxon>Eukaryota</taxon>
        <taxon>Fungi</taxon>
        <taxon>Dikarya</taxon>
        <taxon>Ascomycota</taxon>
        <taxon>Pezizomycotina</taxon>
        <taxon>Orbiliomycetes</taxon>
        <taxon>Orbiliales</taxon>
        <taxon>Orbiliaceae</taxon>
        <taxon>Orbilia</taxon>
    </lineage>
</organism>
<feature type="compositionally biased region" description="Polar residues" evidence="1">
    <location>
        <begin position="33"/>
        <end position="55"/>
    </location>
</feature>
<comment type="caution">
    <text evidence="2">The sequence shown here is derived from an EMBL/GenBank/DDBJ whole genome shotgun (WGS) entry which is preliminary data.</text>
</comment>
<dbReference type="AlphaFoldDB" id="A0AAV9VLX1"/>
<proteinExistence type="predicted"/>
<keyword evidence="3" id="KW-1185">Reference proteome</keyword>
<protein>
    <submittedName>
        <fullName evidence="2">Uncharacterized protein</fullName>
    </submittedName>
</protein>
<evidence type="ECO:0000313" key="3">
    <source>
        <dbReference type="Proteomes" id="UP001373714"/>
    </source>
</evidence>
<dbReference type="Proteomes" id="UP001373714">
    <property type="component" value="Unassembled WGS sequence"/>
</dbReference>
<gene>
    <name evidence="2" type="ORF">TWF730_005532</name>
</gene>